<feature type="transmembrane region" description="Helical" evidence="1">
    <location>
        <begin position="12"/>
        <end position="35"/>
    </location>
</feature>
<evidence type="ECO:0000313" key="3">
    <source>
        <dbReference type="Proteomes" id="UP001589562"/>
    </source>
</evidence>
<evidence type="ECO:0000256" key="1">
    <source>
        <dbReference type="SAM" id="Phobius"/>
    </source>
</evidence>
<keyword evidence="1" id="KW-0812">Transmembrane</keyword>
<sequence>MKTTSTSVSEKKSAYIFIFLTSLGLGYVLANQFIFGKPDNGSLVSMACLFVVSIASWLRKKYTKK</sequence>
<organism evidence="2 3">
    <name type="scientific">Flavobacterium gyeonganense</name>
    <dbReference type="NCBI Taxonomy" id="1310418"/>
    <lineage>
        <taxon>Bacteria</taxon>
        <taxon>Pseudomonadati</taxon>
        <taxon>Bacteroidota</taxon>
        <taxon>Flavobacteriia</taxon>
        <taxon>Flavobacteriales</taxon>
        <taxon>Flavobacteriaceae</taxon>
        <taxon>Flavobacterium</taxon>
    </lineage>
</organism>
<dbReference type="EMBL" id="JBHMFE010000017">
    <property type="protein sequence ID" value="MFB9109543.1"/>
    <property type="molecule type" value="Genomic_DNA"/>
</dbReference>
<accession>A0ABV5HCH7</accession>
<keyword evidence="1" id="KW-1133">Transmembrane helix</keyword>
<keyword evidence="1" id="KW-0472">Membrane</keyword>
<gene>
    <name evidence="2" type="ORF">ACFFVK_13230</name>
</gene>
<proteinExistence type="predicted"/>
<name>A0ABV5HCH7_9FLAO</name>
<reference evidence="2 3" key="1">
    <citation type="submission" date="2024-09" db="EMBL/GenBank/DDBJ databases">
        <authorList>
            <person name="Sun Q."/>
            <person name="Mori K."/>
        </authorList>
    </citation>
    <scope>NUCLEOTIDE SEQUENCE [LARGE SCALE GENOMIC DNA]</scope>
    <source>
        <strain evidence="2 3">CECT 8365</strain>
    </source>
</reference>
<comment type="caution">
    <text evidence="2">The sequence shown here is derived from an EMBL/GenBank/DDBJ whole genome shotgun (WGS) entry which is preliminary data.</text>
</comment>
<dbReference type="Proteomes" id="UP001589562">
    <property type="component" value="Unassembled WGS sequence"/>
</dbReference>
<feature type="transmembrane region" description="Helical" evidence="1">
    <location>
        <begin position="41"/>
        <end position="58"/>
    </location>
</feature>
<evidence type="ECO:0000313" key="2">
    <source>
        <dbReference type="EMBL" id="MFB9109543.1"/>
    </source>
</evidence>
<dbReference type="RefSeq" id="WP_278011515.1">
    <property type="nucleotide sequence ID" value="NZ_CP121112.1"/>
</dbReference>
<keyword evidence="3" id="KW-1185">Reference proteome</keyword>
<protein>
    <submittedName>
        <fullName evidence="2">Uncharacterized protein</fullName>
    </submittedName>
</protein>